<feature type="region of interest" description="Disordered" evidence="1">
    <location>
        <begin position="71"/>
        <end position="95"/>
    </location>
</feature>
<feature type="compositionally biased region" description="Polar residues" evidence="1">
    <location>
        <begin position="300"/>
        <end position="322"/>
    </location>
</feature>
<dbReference type="Proteomes" id="UP000054564">
    <property type="component" value="Unassembled WGS sequence"/>
</dbReference>
<keyword evidence="2" id="KW-1133">Transmembrane helix</keyword>
<evidence type="ECO:0000256" key="2">
    <source>
        <dbReference type="SAM" id="Phobius"/>
    </source>
</evidence>
<organism evidence="3 4">
    <name type="scientific">Puccinia striiformis f. sp. tritici PST-78</name>
    <dbReference type="NCBI Taxonomy" id="1165861"/>
    <lineage>
        <taxon>Eukaryota</taxon>
        <taxon>Fungi</taxon>
        <taxon>Dikarya</taxon>
        <taxon>Basidiomycota</taxon>
        <taxon>Pucciniomycotina</taxon>
        <taxon>Pucciniomycetes</taxon>
        <taxon>Pucciniales</taxon>
        <taxon>Pucciniaceae</taxon>
        <taxon>Puccinia</taxon>
    </lineage>
</organism>
<accession>A0A0L0W5K4</accession>
<feature type="transmembrane region" description="Helical" evidence="2">
    <location>
        <begin position="151"/>
        <end position="173"/>
    </location>
</feature>
<evidence type="ECO:0000313" key="4">
    <source>
        <dbReference type="Proteomes" id="UP000054564"/>
    </source>
</evidence>
<sequence length="333" mass="36997">MGLAYRPVRTPIPLRVSRPSNDQTGFVVLSAPARVIDFGSASQSFSSEPLEAQGHVRGLLSAPGCSIGESIDTRPGSQTLQPAAPKQHQKSTKQNTRATYEMIATSVYDYLEPYLPTNVVYGISMVVFVFEKFFMPKFYQLYTHASLDPKSLVPFVISAIALYLSIVSIYHAIKAALRTVWFLIKWSVFLISIWLILGFLNQVKEKSEGGQSGKNIFESYQKSATSWFNSAPWSAANLDPNSFIGPLQLIFGQSLVSLFDPLKLFEPMFNHFQSQSQGSGSFRPGTKSSSSSSRSSSKTGNHQHGNPQKSRTAKSNDNTEQPNVREFLKKFWT</sequence>
<dbReference type="AlphaFoldDB" id="A0A0L0W5K4"/>
<evidence type="ECO:0000313" key="3">
    <source>
        <dbReference type="EMBL" id="KNF06803.1"/>
    </source>
</evidence>
<comment type="caution">
    <text evidence="3">The sequence shown here is derived from an EMBL/GenBank/DDBJ whole genome shotgun (WGS) entry which is preliminary data.</text>
</comment>
<proteinExistence type="predicted"/>
<evidence type="ECO:0000256" key="1">
    <source>
        <dbReference type="SAM" id="MobiDB-lite"/>
    </source>
</evidence>
<dbReference type="OrthoDB" id="2502792at2759"/>
<gene>
    <name evidence="3" type="ORF">PSTG_00118</name>
</gene>
<feature type="transmembrane region" description="Helical" evidence="2">
    <location>
        <begin position="119"/>
        <end position="139"/>
    </location>
</feature>
<protein>
    <submittedName>
        <fullName evidence="3">Uncharacterized protein</fullName>
    </submittedName>
</protein>
<dbReference type="EMBL" id="AJIL01000002">
    <property type="protein sequence ID" value="KNF06803.1"/>
    <property type="molecule type" value="Genomic_DNA"/>
</dbReference>
<feature type="region of interest" description="Disordered" evidence="1">
    <location>
        <begin position="273"/>
        <end position="333"/>
    </location>
</feature>
<feature type="compositionally biased region" description="Low complexity" evidence="1">
    <location>
        <begin position="273"/>
        <end position="299"/>
    </location>
</feature>
<name>A0A0L0W5K4_9BASI</name>
<keyword evidence="2" id="KW-0472">Membrane</keyword>
<keyword evidence="2" id="KW-0812">Transmembrane</keyword>
<feature type="transmembrane region" description="Helical" evidence="2">
    <location>
        <begin position="179"/>
        <end position="200"/>
    </location>
</feature>
<keyword evidence="4" id="KW-1185">Reference proteome</keyword>
<reference evidence="4" key="1">
    <citation type="submission" date="2014-03" db="EMBL/GenBank/DDBJ databases">
        <title>The Genome Sequence of Puccinia striiformis f. sp. tritici PST-78.</title>
        <authorList>
            <consortium name="The Broad Institute Genome Sequencing Platform"/>
            <person name="Cuomo C."/>
            <person name="Hulbert S."/>
            <person name="Chen X."/>
            <person name="Walker B."/>
            <person name="Young S.K."/>
            <person name="Zeng Q."/>
            <person name="Gargeya S."/>
            <person name="Fitzgerald M."/>
            <person name="Haas B."/>
            <person name="Abouelleil A."/>
            <person name="Alvarado L."/>
            <person name="Arachchi H.M."/>
            <person name="Berlin A.M."/>
            <person name="Chapman S.B."/>
            <person name="Goldberg J."/>
            <person name="Griggs A."/>
            <person name="Gujja S."/>
            <person name="Hansen M."/>
            <person name="Howarth C."/>
            <person name="Imamovic A."/>
            <person name="Larimer J."/>
            <person name="McCowan C."/>
            <person name="Montmayeur A."/>
            <person name="Murphy C."/>
            <person name="Neiman D."/>
            <person name="Pearson M."/>
            <person name="Priest M."/>
            <person name="Roberts A."/>
            <person name="Saif S."/>
            <person name="Shea T."/>
            <person name="Sisk P."/>
            <person name="Sykes S."/>
            <person name="Wortman J."/>
            <person name="Nusbaum C."/>
            <person name="Birren B."/>
        </authorList>
    </citation>
    <scope>NUCLEOTIDE SEQUENCE [LARGE SCALE GENOMIC DNA]</scope>
    <source>
        <strain evidence="4">race PST-78</strain>
    </source>
</reference>